<accession>A0A433QR31</accession>
<dbReference type="Proteomes" id="UP000274822">
    <property type="component" value="Unassembled WGS sequence"/>
</dbReference>
<dbReference type="AlphaFoldDB" id="A0A433QR31"/>
<gene>
    <name evidence="1" type="ORF">BC938DRAFT_475990</name>
</gene>
<reference evidence="1 2" key="1">
    <citation type="journal article" date="2018" name="New Phytol.">
        <title>Phylogenomics of Endogonaceae and evolution of mycorrhizas within Mucoromycota.</title>
        <authorList>
            <person name="Chang Y."/>
            <person name="Desiro A."/>
            <person name="Na H."/>
            <person name="Sandor L."/>
            <person name="Lipzen A."/>
            <person name="Clum A."/>
            <person name="Barry K."/>
            <person name="Grigoriev I.V."/>
            <person name="Martin F.M."/>
            <person name="Stajich J.E."/>
            <person name="Smith M.E."/>
            <person name="Bonito G."/>
            <person name="Spatafora J.W."/>
        </authorList>
    </citation>
    <scope>NUCLEOTIDE SEQUENCE [LARGE SCALE GENOMIC DNA]</scope>
    <source>
        <strain evidence="1 2">AD002</strain>
    </source>
</reference>
<name>A0A433QR31_9FUNG</name>
<dbReference type="EMBL" id="RBNJ01002234">
    <property type="protein sequence ID" value="RUS32230.1"/>
    <property type="molecule type" value="Genomic_DNA"/>
</dbReference>
<comment type="caution">
    <text evidence="1">The sequence shown here is derived from an EMBL/GenBank/DDBJ whole genome shotgun (WGS) entry which is preliminary data.</text>
</comment>
<evidence type="ECO:0000313" key="2">
    <source>
        <dbReference type="Proteomes" id="UP000274822"/>
    </source>
</evidence>
<keyword evidence="2" id="KW-1185">Reference proteome</keyword>
<sequence length="122" mass="13622">MYCQARGILQLEKTHKAIVPMSFAGQRKHLFDFVVFFQFLLICNCPSIVSSPHHIPCSQHGLLKTAQWISQLREEDDNNLSGVSDLSGGLPPHPLTLNKEKLKTTVMVVLPNSNSLSSPIRQ</sequence>
<proteinExistence type="predicted"/>
<evidence type="ECO:0000313" key="1">
    <source>
        <dbReference type="EMBL" id="RUS32230.1"/>
    </source>
</evidence>
<protein>
    <submittedName>
        <fullName evidence="1">Uncharacterized protein</fullName>
    </submittedName>
</protein>
<organism evidence="1 2">
    <name type="scientific">Jimgerdemannia flammicorona</name>
    <dbReference type="NCBI Taxonomy" id="994334"/>
    <lineage>
        <taxon>Eukaryota</taxon>
        <taxon>Fungi</taxon>
        <taxon>Fungi incertae sedis</taxon>
        <taxon>Mucoromycota</taxon>
        <taxon>Mucoromycotina</taxon>
        <taxon>Endogonomycetes</taxon>
        <taxon>Endogonales</taxon>
        <taxon>Endogonaceae</taxon>
        <taxon>Jimgerdemannia</taxon>
    </lineage>
</organism>